<dbReference type="EMBL" id="QDKJ01000002">
    <property type="protein sequence ID" value="PWC14878.1"/>
    <property type="molecule type" value="Genomic_DNA"/>
</dbReference>
<sequence length="157" mass="17175">MKNVKELYMKGMKYASVLVKTMACALMLGSLQAHADGGYSSEVVARNISTPNFWVKTDFTIPSYATFPSNAKLYNVIWKYTINGKIPSKGTFIAWLCHGDDNTCLNVTNAKSGTTTAFNTDGKALSTPFYLKYRINSSSSFSTVATGSAQLIVNMSY</sequence>
<keyword evidence="1" id="KW-0732">Signal</keyword>
<gene>
    <name evidence="2" type="ORF">B4923_02195</name>
</gene>
<comment type="caution">
    <text evidence="2">The sequence shown here is derived from an EMBL/GenBank/DDBJ whole genome shotgun (WGS) entry which is preliminary data.</text>
</comment>
<evidence type="ECO:0000256" key="1">
    <source>
        <dbReference type="SAM" id="SignalP"/>
    </source>
</evidence>
<dbReference type="Proteomes" id="UP000245138">
    <property type="component" value="Unassembled WGS sequence"/>
</dbReference>
<dbReference type="AlphaFoldDB" id="A0A2U1TZN3"/>
<dbReference type="InterPro" id="IPR009420">
    <property type="entry name" value="FlhE"/>
</dbReference>
<evidence type="ECO:0000313" key="2">
    <source>
        <dbReference type="EMBL" id="PWC14878.1"/>
    </source>
</evidence>
<evidence type="ECO:0000313" key="3">
    <source>
        <dbReference type="Proteomes" id="UP000245138"/>
    </source>
</evidence>
<dbReference type="Pfam" id="PF06366">
    <property type="entry name" value="FlhE"/>
    <property type="match status" value="1"/>
</dbReference>
<organism evidence="2 3">
    <name type="scientific">Brenneria roseae subsp. americana</name>
    <dbReference type="NCBI Taxonomy" id="1508507"/>
    <lineage>
        <taxon>Bacteria</taxon>
        <taxon>Pseudomonadati</taxon>
        <taxon>Pseudomonadota</taxon>
        <taxon>Gammaproteobacteria</taxon>
        <taxon>Enterobacterales</taxon>
        <taxon>Pectobacteriaceae</taxon>
        <taxon>Brenneria</taxon>
    </lineage>
</organism>
<evidence type="ECO:0008006" key="4">
    <source>
        <dbReference type="Google" id="ProtNLM"/>
    </source>
</evidence>
<reference evidence="2 3" key="1">
    <citation type="submission" date="2018-04" db="EMBL/GenBank/DDBJ databases">
        <title>Brenneria corticis sp.nov.</title>
        <authorList>
            <person name="Li Y."/>
        </authorList>
    </citation>
    <scope>NUCLEOTIDE SEQUENCE [LARGE SCALE GENOMIC DNA]</scope>
    <source>
        <strain evidence="2 3">LMG 27715</strain>
    </source>
</reference>
<keyword evidence="3" id="KW-1185">Reference proteome</keyword>
<proteinExistence type="predicted"/>
<name>A0A2U1TZN3_9GAMM</name>
<feature type="signal peptide" evidence="1">
    <location>
        <begin position="1"/>
        <end position="35"/>
    </location>
</feature>
<accession>A0A2U1TZN3</accession>
<dbReference type="OrthoDB" id="6432889at2"/>
<feature type="chain" id="PRO_5015558482" description="Flagellar protein FlhE" evidence="1">
    <location>
        <begin position="36"/>
        <end position="157"/>
    </location>
</feature>
<protein>
    <recommendedName>
        <fullName evidence="4">Flagellar protein FlhE</fullName>
    </recommendedName>
</protein>